<evidence type="ECO:0000256" key="1">
    <source>
        <dbReference type="SAM" id="Phobius"/>
    </source>
</evidence>
<keyword evidence="4" id="KW-1185">Reference proteome</keyword>
<evidence type="ECO:0000259" key="2">
    <source>
        <dbReference type="Pfam" id="PF20153"/>
    </source>
</evidence>
<evidence type="ECO:0000313" key="4">
    <source>
        <dbReference type="Proteomes" id="UP001203297"/>
    </source>
</evidence>
<accession>A0AAD4LZ29</accession>
<keyword evidence="1" id="KW-1133">Transmembrane helix</keyword>
<feature type="domain" description="DUF6535" evidence="2">
    <location>
        <begin position="1"/>
        <end position="140"/>
    </location>
</feature>
<keyword evidence="1" id="KW-0472">Membrane</keyword>
<gene>
    <name evidence="3" type="ORF">B0F90DRAFT_1820059</name>
</gene>
<evidence type="ECO:0000313" key="3">
    <source>
        <dbReference type="EMBL" id="KAI0296289.1"/>
    </source>
</evidence>
<dbReference type="Pfam" id="PF20153">
    <property type="entry name" value="DUF6535"/>
    <property type="match status" value="1"/>
</dbReference>
<dbReference type="InterPro" id="IPR045338">
    <property type="entry name" value="DUF6535"/>
</dbReference>
<feature type="transmembrane region" description="Helical" evidence="1">
    <location>
        <begin position="59"/>
        <end position="78"/>
    </location>
</feature>
<dbReference type="Proteomes" id="UP001203297">
    <property type="component" value="Unassembled WGS sequence"/>
</dbReference>
<name>A0AAD4LZ29_9AGAM</name>
<feature type="transmembrane region" description="Helical" evidence="1">
    <location>
        <begin position="149"/>
        <end position="173"/>
    </location>
</feature>
<dbReference type="AlphaFoldDB" id="A0AAD4LZ29"/>
<keyword evidence="1" id="KW-0812">Transmembrane</keyword>
<reference evidence="3" key="1">
    <citation type="journal article" date="2022" name="New Phytol.">
        <title>Evolutionary transition to the ectomycorrhizal habit in the genomes of a hyperdiverse lineage of mushroom-forming fungi.</title>
        <authorList>
            <person name="Looney B."/>
            <person name="Miyauchi S."/>
            <person name="Morin E."/>
            <person name="Drula E."/>
            <person name="Courty P.E."/>
            <person name="Kohler A."/>
            <person name="Kuo A."/>
            <person name="LaButti K."/>
            <person name="Pangilinan J."/>
            <person name="Lipzen A."/>
            <person name="Riley R."/>
            <person name="Andreopoulos W."/>
            <person name="He G."/>
            <person name="Johnson J."/>
            <person name="Nolan M."/>
            <person name="Tritt A."/>
            <person name="Barry K.W."/>
            <person name="Grigoriev I.V."/>
            <person name="Nagy L.G."/>
            <person name="Hibbett D."/>
            <person name="Henrissat B."/>
            <person name="Matheny P.B."/>
            <person name="Labbe J."/>
            <person name="Martin F.M."/>
        </authorList>
    </citation>
    <scope>NUCLEOTIDE SEQUENCE</scope>
    <source>
        <strain evidence="3">BPL690</strain>
    </source>
</reference>
<protein>
    <recommendedName>
        <fullName evidence="2">DUF6535 domain-containing protein</fullName>
    </recommendedName>
</protein>
<dbReference type="EMBL" id="WTXG01000050">
    <property type="protein sequence ID" value="KAI0296289.1"/>
    <property type="molecule type" value="Genomic_DNA"/>
</dbReference>
<sequence length="373" mass="41786">MDGILVFTGVIFSAALAAILIVSYQEALTRLWGPISLQSTALDKIQNFEPPASAVRVNILWFLSLLLSLACALSATLMQQWSRRYQQLVHRYHTPHQQGRVRAYLFGGMQQSRIIFVVDVMTAVLHASVWLFLVGLYDFLRPINKSLVFVVLGVKIPFAIVYSVITIAPNIYFDFPYNTPLSSGIWRISQALAVLFCKVLKSCLAQDDSAMTTETRRRRLLISIRAVWSCAKACNDSGANDVASDYVHTLKVITRCICALLAARLNRNIRHPIKSGELHSIYKDLVKLLPRFLQSPDDVNPIFVDHPELVNIVSLLRVLTGKKLPRKVLSIISETFATLARDIPGLTGVPQEVKELARSVLTAFLVLKIFKKN</sequence>
<organism evidence="3 4">
    <name type="scientific">Multifurca ochricompacta</name>
    <dbReference type="NCBI Taxonomy" id="376703"/>
    <lineage>
        <taxon>Eukaryota</taxon>
        <taxon>Fungi</taxon>
        <taxon>Dikarya</taxon>
        <taxon>Basidiomycota</taxon>
        <taxon>Agaricomycotina</taxon>
        <taxon>Agaricomycetes</taxon>
        <taxon>Russulales</taxon>
        <taxon>Russulaceae</taxon>
        <taxon>Multifurca</taxon>
    </lineage>
</organism>
<feature type="transmembrane region" description="Helical" evidence="1">
    <location>
        <begin position="114"/>
        <end position="137"/>
    </location>
</feature>
<proteinExistence type="predicted"/>
<comment type="caution">
    <text evidence="3">The sequence shown here is derived from an EMBL/GenBank/DDBJ whole genome shotgun (WGS) entry which is preliminary data.</text>
</comment>